<accession>A0A9X1SDN0</accession>
<dbReference type="Proteomes" id="UP001139158">
    <property type="component" value="Unassembled WGS sequence"/>
</dbReference>
<evidence type="ECO:0000313" key="1">
    <source>
        <dbReference type="EMBL" id="MCC3299338.1"/>
    </source>
</evidence>
<dbReference type="AlphaFoldDB" id="A0A9X1SDN0"/>
<dbReference type="RefSeq" id="WP_227897325.1">
    <property type="nucleotide sequence ID" value="NZ_CP099467.1"/>
</dbReference>
<evidence type="ECO:0000313" key="2">
    <source>
        <dbReference type="Proteomes" id="UP001139158"/>
    </source>
</evidence>
<sequence>MKVIALPVTEERNHEVRAALEMTGNAVNELLALAVVESRAARTRLQASPAGQLHARAAAAYTKSVAVLLDKPGVDDELNLLLDAGEFDIRKLAGFARSWTPEDPDDLCAA</sequence>
<dbReference type="EMBL" id="JAJFZV010000018">
    <property type="protein sequence ID" value="MCC3299338.1"/>
    <property type="molecule type" value="Genomic_DNA"/>
</dbReference>
<gene>
    <name evidence="1" type="ORF">LJ757_16220</name>
</gene>
<comment type="caution">
    <text evidence="1">The sequence shown here is derived from an EMBL/GenBank/DDBJ whole genome shotgun (WGS) entry which is preliminary data.</text>
</comment>
<keyword evidence="2" id="KW-1185">Reference proteome</keyword>
<proteinExistence type="predicted"/>
<reference evidence="1" key="1">
    <citation type="submission" date="2021-10" db="EMBL/GenBank/DDBJ databases">
        <title>Novel species in genus Arthrobacter.</title>
        <authorList>
            <person name="Liu Y."/>
        </authorList>
    </citation>
    <scope>NUCLEOTIDE SEQUENCE</scope>
    <source>
        <strain evidence="1">Zg-Y453</strain>
    </source>
</reference>
<organism evidence="1 2">
    <name type="scientific">Arthrobacter caoxuetaonis</name>
    <dbReference type="NCBI Taxonomy" id="2886935"/>
    <lineage>
        <taxon>Bacteria</taxon>
        <taxon>Bacillati</taxon>
        <taxon>Actinomycetota</taxon>
        <taxon>Actinomycetes</taxon>
        <taxon>Micrococcales</taxon>
        <taxon>Micrococcaceae</taxon>
        <taxon>Arthrobacter</taxon>
    </lineage>
</organism>
<name>A0A9X1SDN0_9MICC</name>
<protein>
    <submittedName>
        <fullName evidence="1">Uncharacterized protein</fullName>
    </submittedName>
</protein>